<feature type="transmembrane region" description="Helical" evidence="1">
    <location>
        <begin position="183"/>
        <end position="204"/>
    </location>
</feature>
<dbReference type="RefSeq" id="WP_004156212.1">
    <property type="nucleotide sequence ID" value="NZ_AAWS01000026.1"/>
</dbReference>
<proteinExistence type="predicted"/>
<dbReference type="eggNOG" id="COG4200">
    <property type="taxonomic scope" value="Bacteria"/>
</dbReference>
<dbReference type="Proteomes" id="UP000004095">
    <property type="component" value="Unassembled WGS sequence"/>
</dbReference>
<dbReference type="CDD" id="cd21809">
    <property type="entry name" value="ABC-2_lan_permease-like"/>
    <property type="match status" value="1"/>
</dbReference>
<dbReference type="EMBL" id="AAWS01000026">
    <property type="protein sequence ID" value="EAY27143.1"/>
    <property type="molecule type" value="Genomic_DNA"/>
</dbReference>
<feature type="transmembrane region" description="Helical" evidence="1">
    <location>
        <begin position="104"/>
        <end position="128"/>
    </location>
</feature>
<feature type="transmembrane region" description="Helical" evidence="1">
    <location>
        <begin position="158"/>
        <end position="176"/>
    </location>
</feature>
<dbReference type="AlphaFoldDB" id="A1ZR54"/>
<feature type="transmembrane region" description="Helical" evidence="1">
    <location>
        <begin position="236"/>
        <end position="254"/>
    </location>
</feature>
<comment type="caution">
    <text evidence="2">The sequence shown here is derived from an EMBL/GenBank/DDBJ whole genome shotgun (WGS) entry which is preliminary data.</text>
</comment>
<gene>
    <name evidence="2" type="ORF">M23134_08417</name>
</gene>
<evidence type="ECO:0000256" key="1">
    <source>
        <dbReference type="SAM" id="Phobius"/>
    </source>
</evidence>
<name>A1ZR54_MICM2</name>
<organism evidence="2 3">
    <name type="scientific">Microscilla marina ATCC 23134</name>
    <dbReference type="NCBI Taxonomy" id="313606"/>
    <lineage>
        <taxon>Bacteria</taxon>
        <taxon>Pseudomonadati</taxon>
        <taxon>Bacteroidota</taxon>
        <taxon>Cytophagia</taxon>
        <taxon>Cytophagales</taxon>
        <taxon>Microscillaceae</taxon>
        <taxon>Microscilla</taxon>
    </lineage>
</organism>
<keyword evidence="1" id="KW-0472">Membrane</keyword>
<accession>A1ZR54</accession>
<keyword evidence="1" id="KW-0812">Transmembrane</keyword>
<reference evidence="2 3" key="1">
    <citation type="submission" date="2007-01" db="EMBL/GenBank/DDBJ databases">
        <authorList>
            <person name="Haygood M."/>
            <person name="Podell S."/>
            <person name="Anderson C."/>
            <person name="Hopkinson B."/>
            <person name="Roe K."/>
            <person name="Barbeau K."/>
            <person name="Gaasterland T."/>
            <person name="Ferriera S."/>
            <person name="Johnson J."/>
            <person name="Kravitz S."/>
            <person name="Beeson K."/>
            <person name="Sutton G."/>
            <person name="Rogers Y.-H."/>
            <person name="Friedman R."/>
            <person name="Frazier M."/>
            <person name="Venter J.C."/>
        </authorList>
    </citation>
    <scope>NUCLEOTIDE SEQUENCE [LARGE SCALE GENOMIC DNA]</scope>
    <source>
        <strain evidence="2 3">ATCC 23134</strain>
    </source>
</reference>
<feature type="transmembrane region" description="Helical" evidence="1">
    <location>
        <begin position="20"/>
        <end position="39"/>
    </location>
</feature>
<feature type="transmembrane region" description="Helical" evidence="1">
    <location>
        <begin position="59"/>
        <end position="83"/>
    </location>
</feature>
<keyword evidence="3" id="KW-1185">Reference proteome</keyword>
<evidence type="ECO:0000313" key="3">
    <source>
        <dbReference type="Proteomes" id="UP000004095"/>
    </source>
</evidence>
<keyword evidence="1" id="KW-1133">Transmembrane helix</keyword>
<sequence length="260" mass="29841">MNYLLRGLRAEYLKTHRTIVYWLLLLCPLALNILVVLIIHEEAGTGRIIRKGMNPWIAIYNINFSLLTGVFIILFVAIINSLLNNIEHKSNSWKHLYAIAQPRWAVYFHKSLFSIGALLFAMLVFSLMQPLSGMLLNAMHPDLKMGNYPMEFSHSIKLLTKAFISTLGIWSIHQWITFRYRNFALSVGIGIIALISVEIIGDFFDWMKYTPYALPGQNVGGDPRKVTSTTVFTQEVWLGLGWGMTIWLMGFWDAKRRDVV</sequence>
<evidence type="ECO:0000313" key="2">
    <source>
        <dbReference type="EMBL" id="EAY27143.1"/>
    </source>
</evidence>
<dbReference type="Pfam" id="PF12730">
    <property type="entry name" value="ABC2_membrane_4"/>
    <property type="match status" value="1"/>
</dbReference>
<protein>
    <submittedName>
        <fullName evidence="2">Membrane protein, putative</fullName>
    </submittedName>
</protein>
<dbReference type="OrthoDB" id="5946463at2"/>